<accession>A0A935C3C6</accession>
<dbReference type="Pfam" id="PF01326">
    <property type="entry name" value="PPDK_N"/>
    <property type="match status" value="1"/>
</dbReference>
<evidence type="ECO:0000313" key="3">
    <source>
        <dbReference type="Proteomes" id="UP000633365"/>
    </source>
</evidence>
<evidence type="ECO:0000313" key="2">
    <source>
        <dbReference type="EMBL" id="MBK6089686.1"/>
    </source>
</evidence>
<name>A0A935C3C6_9FIRM</name>
<keyword evidence="3" id="KW-1185">Reference proteome</keyword>
<organism evidence="2 3">
    <name type="scientific">Ruminococcus difficilis</name>
    <dbReference type="NCBI Taxonomy" id="2763069"/>
    <lineage>
        <taxon>Bacteria</taxon>
        <taxon>Bacillati</taxon>
        <taxon>Bacillota</taxon>
        <taxon>Clostridia</taxon>
        <taxon>Eubacteriales</taxon>
        <taxon>Oscillospiraceae</taxon>
        <taxon>Ruminococcus</taxon>
    </lineage>
</organism>
<dbReference type="SUPFAM" id="SSF56059">
    <property type="entry name" value="Glutathione synthetase ATP-binding domain-like"/>
    <property type="match status" value="1"/>
</dbReference>
<dbReference type="AlphaFoldDB" id="A0A935C3C6"/>
<evidence type="ECO:0000259" key="1">
    <source>
        <dbReference type="Pfam" id="PF01326"/>
    </source>
</evidence>
<dbReference type="EMBL" id="JAEQMG010000145">
    <property type="protein sequence ID" value="MBK6089686.1"/>
    <property type="molecule type" value="Genomic_DNA"/>
</dbReference>
<gene>
    <name evidence="2" type="ORF">JKK62_13725</name>
</gene>
<comment type="caution">
    <text evidence="2">The sequence shown here is derived from an EMBL/GenBank/DDBJ whole genome shotgun (WGS) entry which is preliminary data.</text>
</comment>
<dbReference type="GO" id="GO:0016301">
    <property type="term" value="F:kinase activity"/>
    <property type="evidence" value="ECO:0007669"/>
    <property type="project" value="InterPro"/>
</dbReference>
<dbReference type="InterPro" id="IPR002192">
    <property type="entry name" value="PPDK_AMP/ATP-bd"/>
</dbReference>
<dbReference type="GO" id="GO:0005524">
    <property type="term" value="F:ATP binding"/>
    <property type="evidence" value="ECO:0007669"/>
    <property type="project" value="InterPro"/>
</dbReference>
<protein>
    <submittedName>
        <fullName evidence="2">Phosphoenolpyruvate synthase</fullName>
    </submittedName>
</protein>
<dbReference type="RefSeq" id="WP_201428391.1">
    <property type="nucleotide sequence ID" value="NZ_JAEQMG010000145.1"/>
</dbReference>
<dbReference type="Gene3D" id="3.30.1490.20">
    <property type="entry name" value="ATP-grasp fold, A domain"/>
    <property type="match status" value="1"/>
</dbReference>
<proteinExistence type="predicted"/>
<dbReference type="Proteomes" id="UP000633365">
    <property type="component" value="Unassembled WGS sequence"/>
</dbReference>
<sequence length="857" mass="98652">MAAFEKTKSGIPMMDDALQNIRLGDNVVWQVPSLDEFRYVAERFSNQAIADGRNLIYIRFAEHEPILTPREGLRIEHVELSHRFETFTVNIHNLIEREGYDTFYIFDCLSELEQAWSTDLMMGNFFHLTCPYLFILDTVAYFPLIRGRHSFDAIATIRDTTQLFLDVYKDEKDVFVRPMKVWNRYSQTMFQPYRLSREDNSFTVLRDGTEVSHFYSVMNKEATQAQDQNVDSWERFFFRTKLLHQNGVAVTEDCSKICNIMLTRDSKMRELIKSNFTPEDYFEVHSRMVGTGMIGGKACGMLLSRKIVENHRPDIFERFEPHDSYYIGSDVFYAYIVDNGFWDLRIKQRTEEGYFTLAGEFEKKIMEGKFPTGIEAEFRRILDYYGNDPVIVRSSSILEDGFGNAFAGKYESVFCGNQGDPEERLQKFEEAVKIVYASTMSMSALDYRKRRGLDKRDEQMAILVQRVSGSRYEGFFMPCTAGVGYSVSPYRMGSEKPKSGMLRLVMGLGTAAVDRRTGSYPRLVSLDAPTKVLSTDMSDRQQFSQRIVDAISADTNDVEGFDAMNICKSVPRYLKNMIYSHNYETESRLRERGDWRDVLFITCDGLTKNEQLMTDMRDILELIQTHYEYPVDTEYTINFAPDGSYVIDLLQCRPLQLTAEGDKITVPDGVDNRRILLETKGVSMGFSREIAIDGVVYIDPILYYQMPYRRKYEIKEALSQVNWRFRNQGKHLLLLTPGRICTSSPELGVPSGFSDISEFSVIAEVSESKVGYIPELSYGSHIFQDLVEAGILYTAVFEKESTIAFSPDLLKEFADVTNGVTELADDIKGVLRVYDTSKDHLTLYYDLGEEHLLVCKE</sequence>
<dbReference type="InterPro" id="IPR013815">
    <property type="entry name" value="ATP_grasp_subdomain_1"/>
</dbReference>
<feature type="domain" description="Pyruvate phosphate dikinase AMP/ATP-binding" evidence="1">
    <location>
        <begin position="293"/>
        <end position="663"/>
    </location>
</feature>
<reference evidence="2" key="1">
    <citation type="submission" date="2021-01" db="EMBL/GenBank/DDBJ databases">
        <title>Genome public.</title>
        <authorList>
            <person name="Liu C."/>
            <person name="Sun Q."/>
        </authorList>
    </citation>
    <scope>NUCLEOTIDE SEQUENCE</scope>
    <source>
        <strain evidence="2">M6</strain>
    </source>
</reference>